<dbReference type="OrthoDB" id="536093at2759"/>
<evidence type="ECO:0000256" key="1">
    <source>
        <dbReference type="ARBA" id="ARBA00003029"/>
    </source>
</evidence>
<evidence type="ECO:0000313" key="11">
    <source>
        <dbReference type="EMBL" id="KAF5893473.1"/>
    </source>
</evidence>
<feature type="non-terminal residue" evidence="11">
    <location>
        <position position="1"/>
    </location>
</feature>
<keyword evidence="8" id="KW-0206">Cytoskeleton</keyword>
<dbReference type="Proteomes" id="UP000727407">
    <property type="component" value="Unassembled WGS sequence"/>
</dbReference>
<proteinExistence type="inferred from homology"/>
<sequence length="318" mass="36455">MAVHLGGSAAHPGGQTAQAAFGSLNKLMSNKTPSISRKKLASPEVRCIINVLDECLCKVTVSSVLPCELVNPESVSEELGEPAVESLSVHLRLAQEYRSLQDTDTSEDKSKAREVQDSLRNFLRHVRPHIDVEPVKTALQGAGPIVQEDQQAVQALRTGLQAIREVLIEQLMTTPREEWEQRRFRQEAGDRQKRNAKLLYSVEQEVRTANEHRDDVISKKDKEIQHMKYSIHKVERECEEFEDQVKKKAEQQYQSDLKNSEVKRLQLQEEASQLQVQLNRLTAQNREREVALRQKNNKLETEIENWIQKYDAEMQGKQ</sequence>
<dbReference type="EMBL" id="QNUK01000432">
    <property type="protein sequence ID" value="KAF5893473.1"/>
    <property type="molecule type" value="Genomic_DNA"/>
</dbReference>
<reference evidence="11" key="1">
    <citation type="submission" date="2020-07" db="EMBL/GenBank/DDBJ databases">
        <title>Clarias magur genome sequencing, assembly and annotation.</title>
        <authorList>
            <person name="Kushwaha B."/>
            <person name="Kumar R."/>
            <person name="Das P."/>
            <person name="Joshi C.G."/>
            <person name="Kumar D."/>
            <person name="Nagpure N.S."/>
            <person name="Pandey M."/>
            <person name="Agarwal S."/>
            <person name="Srivastava S."/>
            <person name="Singh M."/>
            <person name="Sahoo L."/>
            <person name="Jayasankar P."/>
            <person name="Meher P.K."/>
            <person name="Koringa P.G."/>
            <person name="Iquebal M.A."/>
            <person name="Das S.P."/>
            <person name="Bit A."/>
            <person name="Patnaik S."/>
            <person name="Patel N."/>
            <person name="Shah T.M."/>
            <person name="Hinsu A."/>
            <person name="Jena J.K."/>
        </authorList>
    </citation>
    <scope>NUCLEOTIDE SEQUENCE</scope>
    <source>
        <strain evidence="11">CIFAMagur01</strain>
        <tissue evidence="11">Testis</tissue>
    </source>
</reference>
<organism evidence="11 12">
    <name type="scientific">Clarias magur</name>
    <name type="common">Asian catfish</name>
    <name type="synonym">Macropteronotus magur</name>
    <dbReference type="NCBI Taxonomy" id="1594786"/>
    <lineage>
        <taxon>Eukaryota</taxon>
        <taxon>Metazoa</taxon>
        <taxon>Chordata</taxon>
        <taxon>Craniata</taxon>
        <taxon>Vertebrata</taxon>
        <taxon>Euteleostomi</taxon>
        <taxon>Actinopterygii</taxon>
        <taxon>Neopterygii</taxon>
        <taxon>Teleostei</taxon>
        <taxon>Ostariophysi</taxon>
        <taxon>Siluriformes</taxon>
        <taxon>Clariidae</taxon>
        <taxon>Clarias</taxon>
    </lineage>
</organism>
<name>A0A8J4TMF1_CLAMG</name>
<evidence type="ECO:0000256" key="7">
    <source>
        <dbReference type="ARBA" id="ARBA00023069"/>
    </source>
</evidence>
<comment type="similarity">
    <text evidence="3">Belongs to the DRC10 family.</text>
</comment>
<keyword evidence="9" id="KW-0966">Cell projection</keyword>
<evidence type="ECO:0000256" key="3">
    <source>
        <dbReference type="ARBA" id="ARBA00009071"/>
    </source>
</evidence>
<keyword evidence="5" id="KW-0963">Cytoplasm</keyword>
<evidence type="ECO:0000256" key="10">
    <source>
        <dbReference type="SAM" id="Coils"/>
    </source>
</evidence>
<gene>
    <name evidence="11" type="ORF">DAT39_016816</name>
</gene>
<evidence type="ECO:0000256" key="6">
    <source>
        <dbReference type="ARBA" id="ARBA00022846"/>
    </source>
</evidence>
<evidence type="ECO:0000256" key="8">
    <source>
        <dbReference type="ARBA" id="ARBA00023212"/>
    </source>
</evidence>
<dbReference type="AlphaFoldDB" id="A0A8J4TMF1"/>
<evidence type="ECO:0000256" key="4">
    <source>
        <dbReference type="ARBA" id="ARBA00021752"/>
    </source>
</evidence>
<keyword evidence="10" id="KW-0175">Coiled coil</keyword>
<evidence type="ECO:0000256" key="2">
    <source>
        <dbReference type="ARBA" id="ARBA00004611"/>
    </source>
</evidence>
<evidence type="ECO:0000313" key="12">
    <source>
        <dbReference type="Proteomes" id="UP000727407"/>
    </source>
</evidence>
<comment type="caution">
    <text evidence="11">The sequence shown here is derived from an EMBL/GenBank/DDBJ whole genome shotgun (WGS) entry which is preliminary data.</text>
</comment>
<comment type="function">
    <text evidence="1">Component of the nexin-dynein regulatory complex (N-DRC), a key regulator of ciliary/flagellar motility which maintains the alignment and integrity of the distal axoneme and regulates microtubule sliding in motile axonemes.</text>
</comment>
<evidence type="ECO:0000256" key="9">
    <source>
        <dbReference type="ARBA" id="ARBA00023273"/>
    </source>
</evidence>
<dbReference type="PANTHER" id="PTHR31598">
    <property type="entry name" value="IQ DOMAIN-CONTAINING PROTEIN D"/>
    <property type="match status" value="1"/>
</dbReference>
<keyword evidence="7" id="KW-0969">Cilium</keyword>
<dbReference type="InterPro" id="IPR042815">
    <property type="entry name" value="DRC10"/>
</dbReference>
<comment type="subcellular location">
    <subcellularLocation>
        <location evidence="2">Cytoplasm</location>
        <location evidence="2">Cytoskeleton</location>
        <location evidence="2">Flagellum axoneme</location>
    </subcellularLocation>
</comment>
<keyword evidence="12" id="KW-1185">Reference proteome</keyword>
<dbReference type="PANTHER" id="PTHR31598:SF1">
    <property type="entry name" value="DYNEIN REGULATORY COMPLEX PROTEIN 10"/>
    <property type="match status" value="1"/>
</dbReference>
<accession>A0A8J4TMF1</accession>
<evidence type="ECO:0000256" key="5">
    <source>
        <dbReference type="ARBA" id="ARBA00022490"/>
    </source>
</evidence>
<feature type="coiled-coil region" evidence="10">
    <location>
        <begin position="224"/>
        <end position="309"/>
    </location>
</feature>
<keyword evidence="6" id="KW-0282">Flagellum</keyword>
<protein>
    <recommendedName>
        <fullName evidence="4">Dynein regulatory complex protein 10</fullName>
    </recommendedName>
</protein>